<evidence type="ECO:0000256" key="3">
    <source>
        <dbReference type="ARBA" id="ARBA00022448"/>
    </source>
</evidence>
<evidence type="ECO:0000256" key="5">
    <source>
        <dbReference type="ARBA" id="ARBA00022989"/>
    </source>
</evidence>
<feature type="domain" description="Cation efflux protein cytoplasmic" evidence="10">
    <location>
        <begin position="231"/>
        <end position="294"/>
    </location>
</feature>
<evidence type="ECO:0000259" key="9">
    <source>
        <dbReference type="Pfam" id="PF01545"/>
    </source>
</evidence>
<evidence type="ECO:0000256" key="6">
    <source>
        <dbReference type="ARBA" id="ARBA00023065"/>
    </source>
</evidence>
<dbReference type="InterPro" id="IPR027470">
    <property type="entry name" value="Cation_efflux_CTD"/>
</dbReference>
<comment type="subcellular location">
    <subcellularLocation>
        <location evidence="1">Membrane</location>
        <topology evidence="1">Multi-pass membrane protein</topology>
    </subcellularLocation>
</comment>
<feature type="transmembrane region" description="Helical" evidence="8">
    <location>
        <begin position="198"/>
        <end position="219"/>
    </location>
</feature>
<protein>
    <submittedName>
        <fullName evidence="11">Cobalt-zinc-cadmium resistance protein czcd</fullName>
    </submittedName>
</protein>
<sequence length="333" mass="35644">MAGPGTAQDPAGATIDGEVVVGRGDERERSSQENAASLKMGIGITLAFFALEVAGGYYSGSLSLFADAGHMFIDASALLLSLAAIHAARSLPTRERTYGLHRAGIFAAFVNGLLLLVVSIWILYAAFTRLSHPRPVESSVMLAVAIAGLAANLYIAYRLSGSHDLNIRGAFLHVAGDALTSLAVIGAAVWIAVTGQTVADPLISIVIASVIIISAARLLRESGGILLQFTPRDLDIDAVIREMETVQGVDGVHDLHIWSLSSSIYVLDAHVYTCERDVTRIEEIKGAIKRRLERFRILHSTLEFECRECRDPDSSACILTAGIGGNPDHSRRN</sequence>
<keyword evidence="6" id="KW-0406">Ion transport</keyword>
<dbReference type="InterPro" id="IPR002524">
    <property type="entry name" value="Cation_efflux"/>
</dbReference>
<dbReference type="NCBIfam" id="TIGR01297">
    <property type="entry name" value="CDF"/>
    <property type="match status" value="1"/>
</dbReference>
<feature type="transmembrane region" description="Helical" evidence="8">
    <location>
        <begin position="36"/>
        <end position="59"/>
    </location>
</feature>
<evidence type="ECO:0000256" key="8">
    <source>
        <dbReference type="SAM" id="Phobius"/>
    </source>
</evidence>
<dbReference type="InterPro" id="IPR058533">
    <property type="entry name" value="Cation_efflux_TM"/>
</dbReference>
<dbReference type="EMBL" id="LNQE01001620">
    <property type="protein sequence ID" value="KUG14771.1"/>
    <property type="molecule type" value="Genomic_DNA"/>
</dbReference>
<name>A0A0W8F300_9ZZZZ</name>
<dbReference type="SUPFAM" id="SSF160240">
    <property type="entry name" value="Cation efflux protein cytoplasmic domain-like"/>
    <property type="match status" value="1"/>
</dbReference>
<dbReference type="PANTHER" id="PTHR11562:SF17">
    <property type="entry name" value="RE54080P-RELATED"/>
    <property type="match status" value="1"/>
</dbReference>
<comment type="caution">
    <text evidence="11">The sequence shown here is derived from an EMBL/GenBank/DDBJ whole genome shotgun (WGS) entry which is preliminary data.</text>
</comment>
<keyword evidence="3" id="KW-0813">Transport</keyword>
<dbReference type="PANTHER" id="PTHR11562">
    <property type="entry name" value="CATION EFFLUX PROTEIN/ ZINC TRANSPORTER"/>
    <property type="match status" value="1"/>
</dbReference>
<dbReference type="SUPFAM" id="SSF161111">
    <property type="entry name" value="Cation efflux protein transmembrane domain-like"/>
    <property type="match status" value="1"/>
</dbReference>
<evidence type="ECO:0000313" key="11">
    <source>
        <dbReference type="EMBL" id="KUG14771.1"/>
    </source>
</evidence>
<dbReference type="Pfam" id="PF01545">
    <property type="entry name" value="Cation_efflux"/>
    <property type="match status" value="1"/>
</dbReference>
<reference evidence="11" key="1">
    <citation type="journal article" date="2015" name="Proc. Natl. Acad. Sci. U.S.A.">
        <title>Networks of energetic and metabolic interactions define dynamics in microbial communities.</title>
        <authorList>
            <person name="Embree M."/>
            <person name="Liu J.K."/>
            <person name="Al-Bassam M.M."/>
            <person name="Zengler K."/>
        </authorList>
    </citation>
    <scope>NUCLEOTIDE SEQUENCE</scope>
</reference>
<dbReference type="InterPro" id="IPR050681">
    <property type="entry name" value="CDF/SLC30A"/>
</dbReference>
<feature type="domain" description="Cation efflux protein transmembrane" evidence="9">
    <location>
        <begin position="40"/>
        <end position="227"/>
    </location>
</feature>
<evidence type="ECO:0000256" key="2">
    <source>
        <dbReference type="ARBA" id="ARBA00008873"/>
    </source>
</evidence>
<dbReference type="Gene3D" id="1.20.1510.10">
    <property type="entry name" value="Cation efflux protein transmembrane domain"/>
    <property type="match status" value="1"/>
</dbReference>
<feature type="transmembrane region" description="Helical" evidence="8">
    <location>
        <begin position="71"/>
        <end position="91"/>
    </location>
</feature>
<evidence type="ECO:0000256" key="4">
    <source>
        <dbReference type="ARBA" id="ARBA00022692"/>
    </source>
</evidence>
<dbReference type="GO" id="GO:0005385">
    <property type="term" value="F:zinc ion transmembrane transporter activity"/>
    <property type="evidence" value="ECO:0007669"/>
    <property type="project" value="TreeGrafter"/>
</dbReference>
<evidence type="ECO:0000256" key="7">
    <source>
        <dbReference type="ARBA" id="ARBA00023136"/>
    </source>
</evidence>
<feature type="transmembrane region" description="Helical" evidence="8">
    <location>
        <begin position="169"/>
        <end position="192"/>
    </location>
</feature>
<keyword evidence="4 8" id="KW-0812">Transmembrane</keyword>
<keyword evidence="7 8" id="KW-0472">Membrane</keyword>
<dbReference type="AlphaFoldDB" id="A0A0W8F300"/>
<gene>
    <name evidence="11" type="ORF">ASZ90_015582</name>
</gene>
<dbReference type="InterPro" id="IPR027469">
    <property type="entry name" value="Cation_efflux_TMD_sf"/>
</dbReference>
<evidence type="ECO:0000259" key="10">
    <source>
        <dbReference type="Pfam" id="PF16916"/>
    </source>
</evidence>
<keyword evidence="5 8" id="KW-1133">Transmembrane helix</keyword>
<comment type="similarity">
    <text evidence="2">Belongs to the cation diffusion facilitator (CDF) transporter (TC 2.A.4) family. SLC30A subfamily.</text>
</comment>
<feature type="transmembrane region" description="Helical" evidence="8">
    <location>
        <begin position="103"/>
        <end position="127"/>
    </location>
</feature>
<dbReference type="GO" id="GO:0005886">
    <property type="term" value="C:plasma membrane"/>
    <property type="evidence" value="ECO:0007669"/>
    <property type="project" value="TreeGrafter"/>
</dbReference>
<dbReference type="InterPro" id="IPR036837">
    <property type="entry name" value="Cation_efflux_CTD_sf"/>
</dbReference>
<accession>A0A0W8F300</accession>
<dbReference type="Pfam" id="PF16916">
    <property type="entry name" value="ZT_dimer"/>
    <property type="match status" value="1"/>
</dbReference>
<evidence type="ECO:0000256" key="1">
    <source>
        <dbReference type="ARBA" id="ARBA00004141"/>
    </source>
</evidence>
<proteinExistence type="inferred from homology"/>
<organism evidence="11">
    <name type="scientific">hydrocarbon metagenome</name>
    <dbReference type="NCBI Taxonomy" id="938273"/>
    <lineage>
        <taxon>unclassified sequences</taxon>
        <taxon>metagenomes</taxon>
        <taxon>ecological metagenomes</taxon>
    </lineage>
</organism>
<feature type="transmembrane region" description="Helical" evidence="8">
    <location>
        <begin position="139"/>
        <end position="157"/>
    </location>
</feature>